<keyword evidence="5" id="KW-1185">Reference proteome</keyword>
<sequence length="400" mass="44999">MKYFLILLLAVTLSNAKIIQRFVAPTNCSACHQEQVKDWMTSLHAKSHTDKNELYHEAVKIVARDLRQPYENVLVKCGDCHNPRLEVAESELDENYMLAKAFVLETTQSEHIDKALTAKHIQNGISCYVCHNVNSIKEKHNDQDVGFNVLEWIPNDTIVGPFTDPNNRAGFHKSEIRDYFVTGNDLCLACHQGQATENKLSVYDTGKELESTNDTRRCVDCHMGSLKQEIIAPNMKPNLAQKRTIRSHLFAGIRNDSKELKEYVNLGIKVIGSTKANIEIENLATHNLPSGFSGRSVVLNLKFLKGTTELSSNKIGFEKVYRNKIGSRTLSYAADRLVSDSTLKPLEKREISIDIPAGTTSIKADLLYYVLAPEVKGSMQIKNDAFTKPYTMKSMTFNLN</sequence>
<reference evidence="4 5" key="1">
    <citation type="submission" date="2016-02" db="EMBL/GenBank/DDBJ databases">
        <authorList>
            <consortium name="Pathogen Informatics"/>
        </authorList>
    </citation>
    <scope>NUCLEOTIDE SEQUENCE [LARGE SCALE GENOMIC DNA]</scope>
    <source>
        <strain evidence="4 5">RC20</strain>
    </source>
</reference>
<dbReference type="PANTHER" id="PTHR35038">
    <property type="entry name" value="DISSIMILATORY SULFITE REDUCTASE SIRA"/>
    <property type="match status" value="1"/>
</dbReference>
<dbReference type="Gene3D" id="1.10.1130.10">
    <property type="entry name" value="Flavocytochrome C3, Chain A"/>
    <property type="match status" value="1"/>
</dbReference>
<keyword evidence="1 2" id="KW-0732">Signal</keyword>
<dbReference type="InterPro" id="IPR036280">
    <property type="entry name" value="Multihaem_cyt_sf"/>
</dbReference>
<dbReference type="RefSeq" id="WP_075531525.1">
    <property type="nucleotide sequence ID" value="NZ_CP053844.1"/>
</dbReference>
<organism evidence="4 5">
    <name type="scientific">Campylobacter geochelonis</name>
    <dbReference type="NCBI Taxonomy" id="1780362"/>
    <lineage>
        <taxon>Bacteria</taxon>
        <taxon>Pseudomonadati</taxon>
        <taxon>Campylobacterota</taxon>
        <taxon>Epsilonproteobacteria</taxon>
        <taxon>Campylobacterales</taxon>
        <taxon>Campylobacteraceae</taxon>
        <taxon>Campylobacter</taxon>
    </lineage>
</organism>
<dbReference type="InterPro" id="IPR023155">
    <property type="entry name" value="Cyt_c-552/4"/>
</dbReference>
<accession>A0A128EEZ2</accession>
<dbReference type="Pfam" id="PF13435">
    <property type="entry name" value="Cytochrome_C554"/>
    <property type="match status" value="1"/>
</dbReference>
<evidence type="ECO:0000259" key="3">
    <source>
        <dbReference type="Pfam" id="PF13435"/>
    </source>
</evidence>
<evidence type="ECO:0000313" key="4">
    <source>
        <dbReference type="EMBL" id="CZE48005.1"/>
    </source>
</evidence>
<name>A0A128EEZ2_9BACT</name>
<feature type="signal peptide" evidence="2">
    <location>
        <begin position="1"/>
        <end position="16"/>
    </location>
</feature>
<evidence type="ECO:0000256" key="1">
    <source>
        <dbReference type="ARBA" id="ARBA00022729"/>
    </source>
</evidence>
<dbReference type="InterPro" id="IPR051829">
    <property type="entry name" value="Multiheme_Cytochr_ET"/>
</dbReference>
<feature type="domain" description="Cytochrome c-552/4" evidence="3">
    <location>
        <begin position="28"/>
        <end position="87"/>
    </location>
</feature>
<gene>
    <name evidence="4" type="ORF">ERS672216_01180</name>
</gene>
<evidence type="ECO:0000256" key="2">
    <source>
        <dbReference type="SAM" id="SignalP"/>
    </source>
</evidence>
<dbReference type="Proteomes" id="UP000069632">
    <property type="component" value="Unassembled WGS sequence"/>
</dbReference>
<protein>
    <recommendedName>
        <fullName evidence="3">Cytochrome c-552/4 domain-containing protein</fullName>
    </recommendedName>
</protein>
<dbReference type="SUPFAM" id="SSF48695">
    <property type="entry name" value="Multiheme cytochromes"/>
    <property type="match status" value="1"/>
</dbReference>
<feature type="chain" id="PRO_5007281490" description="Cytochrome c-552/4 domain-containing protein" evidence="2">
    <location>
        <begin position="17"/>
        <end position="400"/>
    </location>
</feature>
<dbReference type="OrthoDB" id="9814800at2"/>
<evidence type="ECO:0000313" key="5">
    <source>
        <dbReference type="Proteomes" id="UP000069632"/>
    </source>
</evidence>
<proteinExistence type="predicted"/>
<dbReference type="EMBL" id="FIZP01000005">
    <property type="protein sequence ID" value="CZE48005.1"/>
    <property type="molecule type" value="Genomic_DNA"/>
</dbReference>
<dbReference type="AlphaFoldDB" id="A0A128EEZ2"/>